<keyword evidence="1" id="KW-0847">Vitamin C</keyword>
<dbReference type="Proteomes" id="UP001199795">
    <property type="component" value="Unassembled WGS sequence"/>
</dbReference>
<dbReference type="InterPro" id="IPR051559">
    <property type="entry name" value="HIF_prolyl_hydroxylases"/>
</dbReference>
<evidence type="ECO:0000313" key="3">
    <source>
        <dbReference type="EMBL" id="MCF7569501.1"/>
    </source>
</evidence>
<dbReference type="GO" id="GO:0008198">
    <property type="term" value="F:ferrous iron binding"/>
    <property type="evidence" value="ECO:0007669"/>
    <property type="project" value="TreeGrafter"/>
</dbReference>
<dbReference type="Gene3D" id="2.60.120.620">
    <property type="entry name" value="q2cbj1_9rhob like domain"/>
    <property type="match status" value="1"/>
</dbReference>
<reference evidence="3" key="1">
    <citation type="submission" date="2022-01" db="EMBL/GenBank/DDBJ databases">
        <title>Draft genome sequence of Sabulilitoribacter arenilitoris KCTC 52401.</title>
        <authorList>
            <person name="Oh J.-S."/>
        </authorList>
    </citation>
    <scope>NUCLEOTIDE SEQUENCE</scope>
    <source>
        <strain evidence="3">HMF6543</strain>
    </source>
</reference>
<evidence type="ECO:0000259" key="2">
    <source>
        <dbReference type="Pfam" id="PF13640"/>
    </source>
</evidence>
<dbReference type="RefSeq" id="WP_237240831.1">
    <property type="nucleotide sequence ID" value="NZ_JAKKDU010000020.1"/>
</dbReference>
<protein>
    <submittedName>
        <fullName evidence="3">2OG-Fe(II) oxygenase</fullName>
    </submittedName>
</protein>
<proteinExistence type="predicted"/>
<dbReference type="GO" id="GO:0071456">
    <property type="term" value="P:cellular response to hypoxia"/>
    <property type="evidence" value="ECO:0007669"/>
    <property type="project" value="TreeGrafter"/>
</dbReference>
<dbReference type="AlphaFoldDB" id="A0AAE3ER53"/>
<dbReference type="InterPro" id="IPR044862">
    <property type="entry name" value="Pro_4_hyd_alph_FE2OG_OXY"/>
</dbReference>
<accession>A0AAE3ER53</accession>
<sequence length="272" mass="32282">MYSKKISELIYNKIKENQTSLIRSFNNTEDKIGYFYIDDLLPIEIAQKCFEVFPYASEMTLKKSLREYKYVSAQMNLHHQFLEEILYAFQDDKIVKLIGKICQIESLYADDLLYAGGLSLMTENNFLHPHLDNSHDAERERWRVLNLLYYVSPDWKEENGGHLELWPNGPKKEPIVIESKFNRLVVMATHDKSWHSVNKVLTDKSRCCISNYYFSDAPLKDSDKFHVTKFRGRPEDTFINLILDFDAKMRMLIRKFFKKGIRKNPHIYKKED</sequence>
<evidence type="ECO:0000313" key="4">
    <source>
        <dbReference type="Proteomes" id="UP001199795"/>
    </source>
</evidence>
<keyword evidence="4" id="KW-1185">Reference proteome</keyword>
<feature type="domain" description="Prolyl 4-hydroxylase alpha subunit Fe(2+) 2OG dioxygenase" evidence="2">
    <location>
        <begin position="120"/>
        <end position="213"/>
    </location>
</feature>
<dbReference type="SUPFAM" id="SSF51197">
    <property type="entry name" value="Clavaminate synthase-like"/>
    <property type="match status" value="1"/>
</dbReference>
<evidence type="ECO:0000256" key="1">
    <source>
        <dbReference type="ARBA" id="ARBA00022896"/>
    </source>
</evidence>
<dbReference type="GO" id="GO:0031543">
    <property type="term" value="F:peptidyl-proline dioxygenase activity"/>
    <property type="evidence" value="ECO:0007669"/>
    <property type="project" value="TreeGrafter"/>
</dbReference>
<dbReference type="Pfam" id="PF13640">
    <property type="entry name" value="2OG-FeII_Oxy_3"/>
    <property type="match status" value="1"/>
</dbReference>
<organism evidence="3 4">
    <name type="scientific">Wocania arenilitoris</name>
    <dbReference type="NCBI Taxonomy" id="2044858"/>
    <lineage>
        <taxon>Bacteria</taxon>
        <taxon>Pseudomonadati</taxon>
        <taxon>Bacteroidota</taxon>
        <taxon>Flavobacteriia</taxon>
        <taxon>Flavobacteriales</taxon>
        <taxon>Flavobacteriaceae</taxon>
        <taxon>Wocania</taxon>
    </lineage>
</organism>
<comment type="caution">
    <text evidence="3">The sequence shown here is derived from an EMBL/GenBank/DDBJ whole genome shotgun (WGS) entry which is preliminary data.</text>
</comment>
<dbReference type="PANTHER" id="PTHR12907:SF26">
    <property type="entry name" value="HIF PROLYL HYDROXYLASE, ISOFORM C"/>
    <property type="match status" value="1"/>
</dbReference>
<gene>
    <name evidence="3" type="ORF">L3X37_14200</name>
</gene>
<name>A0AAE3ER53_9FLAO</name>
<dbReference type="EMBL" id="JAKKDU010000020">
    <property type="protein sequence ID" value="MCF7569501.1"/>
    <property type="molecule type" value="Genomic_DNA"/>
</dbReference>
<dbReference type="GO" id="GO:0031418">
    <property type="term" value="F:L-ascorbic acid binding"/>
    <property type="evidence" value="ECO:0007669"/>
    <property type="project" value="UniProtKB-KW"/>
</dbReference>
<dbReference type="PANTHER" id="PTHR12907">
    <property type="entry name" value="EGL NINE HOMOLOG-RELATED"/>
    <property type="match status" value="1"/>
</dbReference>